<comment type="similarity">
    <text evidence="3">Belongs to the peptidase M24B family.</text>
</comment>
<dbReference type="InterPro" id="IPR036005">
    <property type="entry name" value="Creatinase/aminopeptidase-like"/>
</dbReference>
<dbReference type="PANTHER" id="PTHR43763">
    <property type="entry name" value="XAA-PRO AMINOPEPTIDASE 1"/>
    <property type="match status" value="1"/>
</dbReference>
<dbReference type="EMBL" id="LXQA010067700">
    <property type="protein sequence ID" value="MCI08083.1"/>
    <property type="molecule type" value="Genomic_DNA"/>
</dbReference>
<evidence type="ECO:0000256" key="2">
    <source>
        <dbReference type="ARBA" id="ARBA00022801"/>
    </source>
</evidence>
<evidence type="ECO:0000256" key="1">
    <source>
        <dbReference type="ARBA" id="ARBA00022723"/>
    </source>
</evidence>
<dbReference type="InterPro" id="IPR000994">
    <property type="entry name" value="Pept_M24"/>
</dbReference>
<dbReference type="Gene3D" id="3.90.230.10">
    <property type="entry name" value="Creatinase/methionine aminopeptidase superfamily"/>
    <property type="match status" value="1"/>
</dbReference>
<dbReference type="InterPro" id="IPR001131">
    <property type="entry name" value="Peptidase_M24B_aminopep-P_CS"/>
</dbReference>
<gene>
    <name evidence="5" type="ORF">A2U01_0029156</name>
</gene>
<keyword evidence="5" id="KW-0645">Protease</keyword>
<dbReference type="Proteomes" id="UP000265520">
    <property type="component" value="Unassembled WGS sequence"/>
</dbReference>
<protein>
    <submittedName>
        <fullName evidence="5">Putative Xaa-pro aminopeptidase P-like</fullName>
    </submittedName>
</protein>
<dbReference type="GO" id="GO:0046872">
    <property type="term" value="F:metal ion binding"/>
    <property type="evidence" value="ECO:0007669"/>
    <property type="project" value="UniProtKB-KW"/>
</dbReference>
<dbReference type="PROSITE" id="PS00491">
    <property type="entry name" value="PROLINE_PEPTIDASE"/>
    <property type="match status" value="1"/>
</dbReference>
<accession>A0A392P7L8</accession>
<feature type="non-terminal residue" evidence="5">
    <location>
        <position position="1"/>
    </location>
</feature>
<comment type="caution">
    <text evidence="5">The sequence shown here is derived from an EMBL/GenBank/DDBJ whole genome shotgun (WGS) entry which is preliminary data.</text>
</comment>
<proteinExistence type="inferred from homology"/>
<dbReference type="GO" id="GO:0004177">
    <property type="term" value="F:aminopeptidase activity"/>
    <property type="evidence" value="ECO:0007669"/>
    <property type="project" value="UniProtKB-KW"/>
</dbReference>
<sequence length="118" mass="13202">QVLKGHIALGNAIFPNGTNGHSLDILARIPLWKYGLDYRHGTGHGIGSYLNVHEGPHLISFRTRNVPLQSSMTVTDEPGYYEDGAFGIRLENVLVINKSDTEYNFGDKGYLSFEHITW</sequence>
<dbReference type="InterPro" id="IPR050422">
    <property type="entry name" value="X-Pro_aminopeptidase_P"/>
</dbReference>
<reference evidence="5 6" key="1">
    <citation type="journal article" date="2018" name="Front. Plant Sci.">
        <title>Red Clover (Trifolium pratense) and Zigzag Clover (T. medium) - A Picture of Genomic Similarities and Differences.</title>
        <authorList>
            <person name="Dluhosova J."/>
            <person name="Istvanek J."/>
            <person name="Nedelnik J."/>
            <person name="Repkova J."/>
        </authorList>
    </citation>
    <scope>NUCLEOTIDE SEQUENCE [LARGE SCALE GENOMIC DNA]</scope>
    <source>
        <strain evidence="6">cv. 10/8</strain>
        <tissue evidence="5">Leaf</tissue>
    </source>
</reference>
<keyword evidence="2" id="KW-0378">Hydrolase</keyword>
<organism evidence="5 6">
    <name type="scientific">Trifolium medium</name>
    <dbReference type="NCBI Taxonomy" id="97028"/>
    <lineage>
        <taxon>Eukaryota</taxon>
        <taxon>Viridiplantae</taxon>
        <taxon>Streptophyta</taxon>
        <taxon>Embryophyta</taxon>
        <taxon>Tracheophyta</taxon>
        <taxon>Spermatophyta</taxon>
        <taxon>Magnoliopsida</taxon>
        <taxon>eudicotyledons</taxon>
        <taxon>Gunneridae</taxon>
        <taxon>Pentapetalae</taxon>
        <taxon>rosids</taxon>
        <taxon>fabids</taxon>
        <taxon>Fabales</taxon>
        <taxon>Fabaceae</taxon>
        <taxon>Papilionoideae</taxon>
        <taxon>50 kb inversion clade</taxon>
        <taxon>NPAAA clade</taxon>
        <taxon>Hologalegina</taxon>
        <taxon>IRL clade</taxon>
        <taxon>Trifolieae</taxon>
        <taxon>Trifolium</taxon>
    </lineage>
</organism>
<evidence type="ECO:0000256" key="3">
    <source>
        <dbReference type="RuleBase" id="RU000590"/>
    </source>
</evidence>
<dbReference type="PANTHER" id="PTHR43763:SF12">
    <property type="entry name" value="AMINOPEPTIDASE P1"/>
    <property type="match status" value="1"/>
</dbReference>
<evidence type="ECO:0000259" key="4">
    <source>
        <dbReference type="Pfam" id="PF00557"/>
    </source>
</evidence>
<keyword evidence="6" id="KW-1185">Reference proteome</keyword>
<dbReference type="AlphaFoldDB" id="A0A392P7L8"/>
<keyword evidence="5" id="KW-0031">Aminopeptidase</keyword>
<feature type="domain" description="Peptidase M24" evidence="4">
    <location>
        <begin position="2"/>
        <end position="97"/>
    </location>
</feature>
<dbReference type="SUPFAM" id="SSF55920">
    <property type="entry name" value="Creatinase/aminopeptidase"/>
    <property type="match status" value="1"/>
</dbReference>
<evidence type="ECO:0000313" key="6">
    <source>
        <dbReference type="Proteomes" id="UP000265520"/>
    </source>
</evidence>
<keyword evidence="1 3" id="KW-0479">Metal-binding</keyword>
<dbReference type="Pfam" id="PF00557">
    <property type="entry name" value="Peptidase_M24"/>
    <property type="match status" value="1"/>
</dbReference>
<name>A0A392P7L8_9FABA</name>
<feature type="non-terminal residue" evidence="5">
    <location>
        <position position="118"/>
    </location>
</feature>
<evidence type="ECO:0000313" key="5">
    <source>
        <dbReference type="EMBL" id="MCI08083.1"/>
    </source>
</evidence>